<accession>A0A0E4HFH5</accession>
<dbReference type="HOGENOM" id="CLU_034451_2_0_9"/>
<dbReference type="Gene3D" id="3.40.50.1820">
    <property type="entry name" value="alpha/beta hydrolase"/>
    <property type="match status" value="1"/>
</dbReference>
<dbReference type="RefSeq" id="WP_020430730.1">
    <property type="nucleotide sequence ID" value="NZ_AGBD01001096.1"/>
</dbReference>
<keyword evidence="2" id="KW-0378">Hydrolase</keyword>
<organism evidence="2 3">
    <name type="scientific">Paenibacillus riograndensis SBR5</name>
    <dbReference type="NCBI Taxonomy" id="1073571"/>
    <lineage>
        <taxon>Bacteria</taxon>
        <taxon>Bacillati</taxon>
        <taxon>Bacillota</taxon>
        <taxon>Bacilli</taxon>
        <taxon>Bacillales</taxon>
        <taxon>Paenibacillaceae</taxon>
        <taxon>Paenibacillus</taxon>
        <taxon>Paenibacillus sonchi group</taxon>
    </lineage>
</organism>
<dbReference type="KEGG" id="pri:PRIO_4339"/>
<name>A0A0E4HFH5_9BACL</name>
<evidence type="ECO:0000313" key="3">
    <source>
        <dbReference type="Proteomes" id="UP000033163"/>
    </source>
</evidence>
<dbReference type="Proteomes" id="UP000033163">
    <property type="component" value="Chromosome I"/>
</dbReference>
<evidence type="ECO:0000313" key="2">
    <source>
        <dbReference type="EMBL" id="CQR56741.1"/>
    </source>
</evidence>
<dbReference type="GO" id="GO:0016787">
    <property type="term" value="F:hydrolase activity"/>
    <property type="evidence" value="ECO:0007669"/>
    <property type="project" value="UniProtKB-KW"/>
</dbReference>
<dbReference type="STRING" id="483937.AMQ84_01225"/>
<protein>
    <submittedName>
        <fullName evidence="2">Alpha/beta hydrolase</fullName>
    </submittedName>
</protein>
<dbReference type="PATRIC" id="fig|1073571.4.peg.4645"/>
<reference evidence="3" key="1">
    <citation type="submission" date="2015-03" db="EMBL/GenBank/DDBJ databases">
        <authorList>
            <person name="Wibberg D."/>
        </authorList>
    </citation>
    <scope>NUCLEOTIDE SEQUENCE [LARGE SCALE GENOMIC DNA]</scope>
</reference>
<gene>
    <name evidence="2" type="ORF">PRIO_4339</name>
</gene>
<dbReference type="AlphaFoldDB" id="A0A0E4HFH5"/>
<evidence type="ECO:0000259" key="1">
    <source>
        <dbReference type="Pfam" id="PF00561"/>
    </source>
</evidence>
<dbReference type="InterPro" id="IPR000073">
    <property type="entry name" value="AB_hydrolase_1"/>
</dbReference>
<proteinExistence type="predicted"/>
<dbReference type="InterPro" id="IPR029058">
    <property type="entry name" value="AB_hydrolase_fold"/>
</dbReference>
<dbReference type="EMBL" id="LN831776">
    <property type="protein sequence ID" value="CQR56741.1"/>
    <property type="molecule type" value="Genomic_DNA"/>
</dbReference>
<feature type="domain" description="AB hydrolase-1" evidence="1">
    <location>
        <begin position="146"/>
        <end position="245"/>
    </location>
</feature>
<dbReference type="SUPFAM" id="SSF53474">
    <property type="entry name" value="alpha/beta-Hydrolases"/>
    <property type="match status" value="1"/>
</dbReference>
<sequence length="389" mass="44084">MAERQRTTADFPVGFYEELHPDFSINFQMNRFYSWTNDLEMLEEMRAAAPGIHNYAELIEICLKLGQQAVAADKKLKAANYLRGAEFYMPEGHPLKHTSRQQFIVLTRAHYQVEDNQHFDIPYGKGFLSAYRFSPEVPAKGSIVLFGGFDSYIEEIFLMALVFKDAGYDVVCFDGPGQGAALEDWQLPMTHEWEKPVATVLDFFNLQEVTLIGLSLGGYLALRAAAYETNRVKRVVADDICTDFYKVLLRQTGPLEDSISTLMAKENEAEINALFSRLMKENLMLEWGITQGMHVTGSQTPYGFLKQSMLYTTAGISPLLSQDVLLLAAQEDHYIPLVQFGEQTGSLTSVRSLTTRLFTRKEQAQNHCHVGNIGLSIHVMLHWLQQWEA</sequence>
<dbReference type="Pfam" id="PF00561">
    <property type="entry name" value="Abhydrolase_1"/>
    <property type="match status" value="1"/>
</dbReference>